<evidence type="ECO:0000259" key="4">
    <source>
        <dbReference type="Pfam" id="PF14522"/>
    </source>
</evidence>
<reference evidence="5 6" key="1">
    <citation type="submission" date="2021-12" db="EMBL/GenBank/DDBJ databases">
        <title>Discovery of the Pendulisporaceae a myxobacterial family with distinct sporulation behavior and unique specialized metabolism.</title>
        <authorList>
            <person name="Garcia R."/>
            <person name="Popoff A."/>
            <person name="Bader C.D."/>
            <person name="Loehr J."/>
            <person name="Walesch S."/>
            <person name="Walt C."/>
            <person name="Boldt J."/>
            <person name="Bunk B."/>
            <person name="Haeckl F.J.F.P.J."/>
            <person name="Gunesch A.P."/>
            <person name="Birkelbach J."/>
            <person name="Nuebel U."/>
            <person name="Pietschmann T."/>
            <person name="Bach T."/>
            <person name="Mueller R."/>
        </authorList>
    </citation>
    <scope>NUCLEOTIDE SEQUENCE [LARGE SCALE GENOMIC DNA]</scope>
    <source>
        <strain evidence="5 6">MSr12523</strain>
    </source>
</reference>
<dbReference type="PANTHER" id="PTHR39425">
    <property type="entry name" value="LIPOPROTEIN CYTOCHROME C"/>
    <property type="match status" value="1"/>
</dbReference>
<evidence type="ECO:0000313" key="5">
    <source>
        <dbReference type="EMBL" id="WXA96959.1"/>
    </source>
</evidence>
<evidence type="ECO:0000256" key="3">
    <source>
        <dbReference type="SAM" id="Phobius"/>
    </source>
</evidence>
<dbReference type="Pfam" id="PF14522">
    <property type="entry name" value="Cytochrome_C7"/>
    <property type="match status" value="2"/>
</dbReference>
<dbReference type="RefSeq" id="WP_394847575.1">
    <property type="nucleotide sequence ID" value="NZ_CP089982.1"/>
</dbReference>
<gene>
    <name evidence="5" type="ORF">LZC95_08925</name>
</gene>
<keyword evidence="6" id="KW-1185">Reference proteome</keyword>
<dbReference type="SUPFAM" id="SSF48695">
    <property type="entry name" value="Multiheme cytochromes"/>
    <property type="match status" value="1"/>
</dbReference>
<dbReference type="PRINTS" id="PR00609">
    <property type="entry name" value="CYTOCHROMEC3"/>
</dbReference>
<keyword evidence="1" id="KW-0479">Metal-binding</keyword>
<organism evidence="5 6">
    <name type="scientific">Pendulispora brunnea</name>
    <dbReference type="NCBI Taxonomy" id="2905690"/>
    <lineage>
        <taxon>Bacteria</taxon>
        <taxon>Pseudomonadati</taxon>
        <taxon>Myxococcota</taxon>
        <taxon>Myxococcia</taxon>
        <taxon>Myxococcales</taxon>
        <taxon>Sorangiineae</taxon>
        <taxon>Pendulisporaceae</taxon>
        <taxon>Pendulispora</taxon>
    </lineage>
</organism>
<keyword evidence="3" id="KW-1133">Transmembrane helix</keyword>
<feature type="domain" description="Cytochrome c7-like" evidence="4">
    <location>
        <begin position="126"/>
        <end position="209"/>
    </location>
</feature>
<evidence type="ECO:0000313" key="6">
    <source>
        <dbReference type="Proteomes" id="UP001379533"/>
    </source>
</evidence>
<feature type="domain" description="Cytochrome c7-like" evidence="4">
    <location>
        <begin position="51"/>
        <end position="95"/>
    </location>
</feature>
<dbReference type="CDD" id="cd08168">
    <property type="entry name" value="Cytochrom_C3"/>
    <property type="match status" value="1"/>
</dbReference>
<feature type="region of interest" description="Disordered" evidence="2">
    <location>
        <begin position="189"/>
        <end position="209"/>
    </location>
</feature>
<sequence>MQIFPRSLNKLPLIAAVATVGLLGSVVFVFWYYFSPKNLQVGYAPIQPVPYSHKLHVGQLGMDCRYCHANIERAAHAMIPATQTCMGCHSVVKTESARLANVRSSWDTGKAIEWVKVHKLPEHTFFDHSAHLAAGVGCATCHGRIDEMEIVRLDKPISMGWCLECHRDPTPNLRPKDQITNMDWRPEMAPAGWQPPSVNPPKHCSGCHR</sequence>
<feature type="transmembrane region" description="Helical" evidence="3">
    <location>
        <begin position="12"/>
        <end position="34"/>
    </location>
</feature>
<keyword evidence="3" id="KW-0812">Transmembrane</keyword>
<dbReference type="InterPro" id="IPR029467">
    <property type="entry name" value="Cyt_c7-like"/>
</dbReference>
<dbReference type="Gene3D" id="3.90.10.10">
    <property type="entry name" value="Cytochrome C3"/>
    <property type="match status" value="2"/>
</dbReference>
<dbReference type="InterPro" id="IPR002322">
    <property type="entry name" value="Cyt_c_III"/>
</dbReference>
<dbReference type="InterPro" id="IPR036280">
    <property type="entry name" value="Multihaem_cyt_sf"/>
</dbReference>
<protein>
    <submittedName>
        <fullName evidence="5">Cytochrome c family protein</fullName>
    </submittedName>
</protein>
<accession>A0ABZ2KEE5</accession>
<dbReference type="Proteomes" id="UP001379533">
    <property type="component" value="Chromosome"/>
</dbReference>
<proteinExistence type="predicted"/>
<evidence type="ECO:0000256" key="2">
    <source>
        <dbReference type="SAM" id="MobiDB-lite"/>
    </source>
</evidence>
<name>A0ABZ2KEE5_9BACT</name>
<keyword evidence="3" id="KW-0472">Membrane</keyword>
<dbReference type="EMBL" id="CP089982">
    <property type="protein sequence ID" value="WXA96959.1"/>
    <property type="molecule type" value="Genomic_DNA"/>
</dbReference>
<evidence type="ECO:0000256" key="1">
    <source>
        <dbReference type="ARBA" id="ARBA00022723"/>
    </source>
</evidence>
<dbReference type="PANTHER" id="PTHR39425:SF1">
    <property type="entry name" value="CYTOCHROME C7-LIKE DOMAIN-CONTAINING PROTEIN"/>
    <property type="match status" value="1"/>
</dbReference>